<protein>
    <submittedName>
        <fullName evidence="2">Uncharacterized protein</fullName>
    </submittedName>
</protein>
<proteinExistence type="predicted"/>
<comment type="caution">
    <text evidence="2">The sequence shown here is derived from an EMBL/GenBank/DDBJ whole genome shotgun (WGS) entry which is preliminary data.</text>
</comment>
<evidence type="ECO:0000256" key="1">
    <source>
        <dbReference type="SAM" id="MobiDB-lite"/>
    </source>
</evidence>
<reference evidence="2" key="1">
    <citation type="submission" date="2020-06" db="EMBL/GenBank/DDBJ databases">
        <title>WGS assembly of Ceratodon purpureus strain R40.</title>
        <authorList>
            <person name="Carey S.B."/>
            <person name="Jenkins J."/>
            <person name="Shu S."/>
            <person name="Lovell J.T."/>
            <person name="Sreedasyam A."/>
            <person name="Maumus F."/>
            <person name="Tiley G.P."/>
            <person name="Fernandez-Pozo N."/>
            <person name="Barry K."/>
            <person name="Chen C."/>
            <person name="Wang M."/>
            <person name="Lipzen A."/>
            <person name="Daum C."/>
            <person name="Saski C.A."/>
            <person name="Payton A.C."/>
            <person name="Mcbreen J.C."/>
            <person name="Conrad R.E."/>
            <person name="Kollar L.M."/>
            <person name="Olsson S."/>
            <person name="Huttunen S."/>
            <person name="Landis J.B."/>
            <person name="Wickett N.J."/>
            <person name="Johnson M.G."/>
            <person name="Rensing S.A."/>
            <person name="Grimwood J."/>
            <person name="Schmutz J."/>
            <person name="Mcdaniel S.F."/>
        </authorList>
    </citation>
    <scope>NUCLEOTIDE SEQUENCE</scope>
    <source>
        <strain evidence="2">R40</strain>
    </source>
</reference>
<feature type="region of interest" description="Disordered" evidence="1">
    <location>
        <begin position="1"/>
        <end position="35"/>
    </location>
</feature>
<sequence>MGEAAADEHSNLFHAHAHAHAQEKREEKRREERRGWKLSPALRSRIASWHPRFLVFTARLRCCIFNPRLQVWLRGGTVSSPRSARRQRGGKRTRATRDMCVVCAFL</sequence>
<feature type="compositionally biased region" description="Basic and acidic residues" evidence="1">
    <location>
        <begin position="1"/>
        <end position="11"/>
    </location>
</feature>
<feature type="compositionally biased region" description="Basic and acidic residues" evidence="1">
    <location>
        <begin position="20"/>
        <end position="35"/>
    </location>
</feature>
<accession>A0A8T0I6Z8</accession>
<dbReference type="Proteomes" id="UP000822688">
    <property type="component" value="Chromosome 4"/>
</dbReference>
<dbReference type="EMBL" id="CM026424">
    <property type="protein sequence ID" value="KAG0578867.1"/>
    <property type="molecule type" value="Genomic_DNA"/>
</dbReference>
<name>A0A8T0I6Z8_CERPU</name>
<gene>
    <name evidence="2" type="ORF">KC19_4G055500</name>
</gene>
<evidence type="ECO:0000313" key="2">
    <source>
        <dbReference type="EMBL" id="KAG0578867.1"/>
    </source>
</evidence>
<dbReference type="AlphaFoldDB" id="A0A8T0I6Z8"/>
<organism evidence="2 3">
    <name type="scientific">Ceratodon purpureus</name>
    <name type="common">Fire moss</name>
    <name type="synonym">Dicranum purpureum</name>
    <dbReference type="NCBI Taxonomy" id="3225"/>
    <lineage>
        <taxon>Eukaryota</taxon>
        <taxon>Viridiplantae</taxon>
        <taxon>Streptophyta</taxon>
        <taxon>Embryophyta</taxon>
        <taxon>Bryophyta</taxon>
        <taxon>Bryophytina</taxon>
        <taxon>Bryopsida</taxon>
        <taxon>Dicranidae</taxon>
        <taxon>Pseudoditrichales</taxon>
        <taxon>Ditrichaceae</taxon>
        <taxon>Ceratodon</taxon>
    </lineage>
</organism>
<keyword evidence="3" id="KW-1185">Reference proteome</keyword>
<evidence type="ECO:0000313" key="3">
    <source>
        <dbReference type="Proteomes" id="UP000822688"/>
    </source>
</evidence>